<feature type="domain" description="EGF-like" evidence="16">
    <location>
        <begin position="4084"/>
        <end position="4121"/>
    </location>
</feature>
<feature type="disulfide bond" evidence="14">
    <location>
        <begin position="4035"/>
        <end position="4044"/>
    </location>
</feature>
<keyword evidence="9" id="KW-1133">Transmembrane helix</keyword>
<dbReference type="GO" id="GO:0007156">
    <property type="term" value="P:homophilic cell adhesion via plasma membrane adhesion molecules"/>
    <property type="evidence" value="ECO:0007669"/>
    <property type="project" value="InterPro"/>
</dbReference>
<keyword evidence="8" id="KW-0130">Cell adhesion</keyword>
<reference evidence="18" key="4">
    <citation type="submission" date="2025-09" db="UniProtKB">
        <authorList>
            <consortium name="Ensembl"/>
        </authorList>
    </citation>
    <scope>IDENTIFICATION</scope>
</reference>
<dbReference type="FunFam" id="2.60.40.60:FF:000041">
    <property type="entry name" value="FAT atypical cadherin 1"/>
    <property type="match status" value="1"/>
</dbReference>
<dbReference type="Gene3D" id="2.10.25.10">
    <property type="entry name" value="Laminin"/>
    <property type="match status" value="3"/>
</dbReference>
<dbReference type="InterPro" id="IPR020894">
    <property type="entry name" value="Cadherin_CS"/>
</dbReference>
<evidence type="ECO:0000256" key="13">
    <source>
        <dbReference type="PROSITE-ProRule" id="PRU00043"/>
    </source>
</evidence>
<feature type="domain" description="Cadherin" evidence="17">
    <location>
        <begin position="856"/>
        <end position="966"/>
    </location>
</feature>
<feature type="domain" description="Cadherin" evidence="17">
    <location>
        <begin position="967"/>
        <end position="1077"/>
    </location>
</feature>
<feature type="domain" description="Cadherin" evidence="17">
    <location>
        <begin position="2973"/>
        <end position="3075"/>
    </location>
</feature>
<feature type="domain" description="Cadherin" evidence="17">
    <location>
        <begin position="2576"/>
        <end position="2666"/>
    </location>
</feature>
<dbReference type="InterPro" id="IPR000742">
    <property type="entry name" value="EGF"/>
</dbReference>
<dbReference type="InterPro" id="IPR013320">
    <property type="entry name" value="ConA-like_dom_sf"/>
</dbReference>
<dbReference type="PROSITE" id="PS50025">
    <property type="entry name" value="LAM_G_DOMAIN"/>
    <property type="match status" value="1"/>
</dbReference>
<dbReference type="FunFam" id="2.60.40.60:FF:000165">
    <property type="entry name" value="FAT atypical cadherin 3"/>
    <property type="match status" value="3"/>
</dbReference>
<dbReference type="EMBL" id="EAAA01001182">
    <property type="status" value="NOT_ANNOTATED_CDS"/>
    <property type="molecule type" value="Genomic_DNA"/>
</dbReference>
<dbReference type="CDD" id="cd00054">
    <property type="entry name" value="EGF_CA"/>
    <property type="match status" value="3"/>
</dbReference>
<dbReference type="SMART" id="SM00282">
    <property type="entry name" value="LamG"/>
    <property type="match status" value="1"/>
</dbReference>
<feature type="domain" description="Cadherin" evidence="17">
    <location>
        <begin position="1382"/>
        <end position="1492"/>
    </location>
</feature>
<evidence type="ECO:0000256" key="2">
    <source>
        <dbReference type="ARBA" id="ARBA00022475"/>
    </source>
</evidence>
<dbReference type="SUPFAM" id="SSF57196">
    <property type="entry name" value="EGF/Laminin"/>
    <property type="match status" value="3"/>
</dbReference>
<keyword evidence="3 14" id="KW-0245">EGF-like domain</keyword>
<dbReference type="FunFam" id="2.60.40.60:FF:000021">
    <property type="entry name" value="FAT atypical cadherin 1"/>
    <property type="match status" value="1"/>
</dbReference>
<feature type="domain" description="EGF-like" evidence="16">
    <location>
        <begin position="4008"/>
        <end position="4045"/>
    </location>
</feature>
<feature type="domain" description="Cadherin" evidence="17">
    <location>
        <begin position="2349"/>
        <end position="2456"/>
    </location>
</feature>
<feature type="domain" description="Cadherin" evidence="17">
    <location>
        <begin position="394"/>
        <end position="498"/>
    </location>
</feature>
<feature type="domain" description="Cadherin" evidence="17">
    <location>
        <begin position="1198"/>
        <end position="1282"/>
    </location>
</feature>
<feature type="domain" description="Cadherin" evidence="17">
    <location>
        <begin position="1608"/>
        <end position="1706"/>
    </location>
</feature>
<feature type="domain" description="Cadherin" evidence="17">
    <location>
        <begin position="2871"/>
        <end position="2972"/>
    </location>
</feature>
<organism evidence="18 19">
    <name type="scientific">Ciona intestinalis</name>
    <name type="common">Transparent sea squirt</name>
    <name type="synonym">Ascidia intestinalis</name>
    <dbReference type="NCBI Taxonomy" id="7719"/>
    <lineage>
        <taxon>Eukaryota</taxon>
        <taxon>Metazoa</taxon>
        <taxon>Chordata</taxon>
        <taxon>Tunicata</taxon>
        <taxon>Ascidiacea</taxon>
        <taxon>Phlebobranchia</taxon>
        <taxon>Cionidae</taxon>
        <taxon>Ciona</taxon>
    </lineage>
</organism>
<dbReference type="GeneTree" id="ENSGT00940000166124"/>
<keyword evidence="4" id="KW-0812">Transmembrane</keyword>
<dbReference type="FunCoup" id="F6R8M3">
    <property type="interactions" value="9"/>
</dbReference>
<dbReference type="FunFam" id="2.60.40.60:FF:000053">
    <property type="entry name" value="FAT atypical cadherin 3"/>
    <property type="match status" value="1"/>
</dbReference>
<dbReference type="PROSITE" id="PS50268">
    <property type="entry name" value="CADHERIN_2"/>
    <property type="match status" value="33"/>
</dbReference>
<comment type="subcellular location">
    <subcellularLocation>
        <location evidence="1">Cell membrane</location>
        <topology evidence="1">Single-pass type I membrane protein</topology>
    </subcellularLocation>
</comment>
<dbReference type="CDD" id="cd00110">
    <property type="entry name" value="LamG"/>
    <property type="match status" value="1"/>
</dbReference>
<feature type="domain" description="Cadherin" evidence="17">
    <location>
        <begin position="1842"/>
        <end position="1946"/>
    </location>
</feature>
<dbReference type="PROSITE" id="PS00232">
    <property type="entry name" value="CADHERIN_1"/>
    <property type="match status" value="9"/>
</dbReference>
<feature type="domain" description="Cadherin" evidence="17">
    <location>
        <begin position="291"/>
        <end position="393"/>
    </location>
</feature>
<feature type="domain" description="Cadherin" evidence="17">
    <location>
        <begin position="499"/>
        <end position="604"/>
    </location>
</feature>
<dbReference type="PROSITE" id="PS01187">
    <property type="entry name" value="EGF_CA"/>
    <property type="match status" value="1"/>
</dbReference>
<feature type="domain" description="Cadherin" evidence="17">
    <location>
        <begin position="750"/>
        <end position="855"/>
    </location>
</feature>
<evidence type="ECO:0000256" key="11">
    <source>
        <dbReference type="ARBA" id="ARBA00023157"/>
    </source>
</evidence>
<name>F6R8M3_CIOIN</name>
<dbReference type="Pfam" id="PF02210">
    <property type="entry name" value="Laminin_G_2"/>
    <property type="match status" value="1"/>
</dbReference>
<feature type="domain" description="Cadherin" evidence="17">
    <location>
        <begin position="69"/>
        <end position="176"/>
    </location>
</feature>
<dbReference type="PANTHER" id="PTHR24026:SF133">
    <property type="entry name" value="CADHERIN-RELATED FAMILY MEMBER 2"/>
    <property type="match status" value="1"/>
</dbReference>
<reference evidence="19" key="1">
    <citation type="journal article" date="2002" name="Science">
        <title>The draft genome of Ciona intestinalis: insights into chordate and vertebrate origins.</title>
        <authorList>
            <person name="Dehal P."/>
            <person name="Satou Y."/>
            <person name="Campbell R.K."/>
            <person name="Chapman J."/>
            <person name="Degnan B."/>
            <person name="De Tomaso A."/>
            <person name="Davidson B."/>
            <person name="Di Gregorio A."/>
            <person name="Gelpke M."/>
            <person name="Goodstein D.M."/>
            <person name="Harafuji N."/>
            <person name="Hastings K.E."/>
            <person name="Ho I."/>
            <person name="Hotta K."/>
            <person name="Huang W."/>
            <person name="Kawashima T."/>
            <person name="Lemaire P."/>
            <person name="Martinez D."/>
            <person name="Meinertzhagen I.A."/>
            <person name="Necula S."/>
            <person name="Nonaka M."/>
            <person name="Putnam N."/>
            <person name="Rash S."/>
            <person name="Saiga H."/>
            <person name="Satake M."/>
            <person name="Terry A."/>
            <person name="Yamada L."/>
            <person name="Wang H.G."/>
            <person name="Awazu S."/>
            <person name="Azumi K."/>
            <person name="Boore J."/>
            <person name="Branno M."/>
            <person name="Chin-Bow S."/>
            <person name="DeSantis R."/>
            <person name="Doyle S."/>
            <person name="Francino P."/>
            <person name="Keys D.N."/>
            <person name="Haga S."/>
            <person name="Hayashi H."/>
            <person name="Hino K."/>
            <person name="Imai K.S."/>
            <person name="Inaba K."/>
            <person name="Kano S."/>
            <person name="Kobayashi K."/>
            <person name="Kobayashi M."/>
            <person name="Lee B.I."/>
            <person name="Makabe K.W."/>
            <person name="Manohar C."/>
            <person name="Matassi G."/>
            <person name="Medina M."/>
            <person name="Mochizuki Y."/>
            <person name="Mount S."/>
            <person name="Morishita T."/>
            <person name="Miura S."/>
            <person name="Nakayama A."/>
            <person name="Nishizaka S."/>
            <person name="Nomoto H."/>
            <person name="Ohta F."/>
            <person name="Oishi K."/>
            <person name="Rigoutsos I."/>
            <person name="Sano M."/>
            <person name="Sasaki A."/>
            <person name="Sasakura Y."/>
            <person name="Shoguchi E."/>
            <person name="Shin-i T."/>
            <person name="Spagnuolo A."/>
            <person name="Stainier D."/>
            <person name="Suzuki M.M."/>
            <person name="Tassy O."/>
            <person name="Takatori N."/>
            <person name="Tokuoka M."/>
            <person name="Yagi K."/>
            <person name="Yoshizaki F."/>
            <person name="Wada S."/>
            <person name="Zhang C."/>
            <person name="Hyatt P.D."/>
            <person name="Larimer F."/>
            <person name="Detter C."/>
            <person name="Doggett N."/>
            <person name="Glavina T."/>
            <person name="Hawkins T."/>
            <person name="Richardson P."/>
            <person name="Lucas S."/>
            <person name="Kohara Y."/>
            <person name="Levine M."/>
            <person name="Satoh N."/>
            <person name="Rokhsar D.S."/>
        </authorList>
    </citation>
    <scope>NUCLEOTIDE SEQUENCE [LARGE SCALE GENOMIC DNA]</scope>
</reference>
<reference evidence="18" key="3">
    <citation type="submission" date="2025-08" db="UniProtKB">
        <authorList>
            <consortium name="Ensembl"/>
        </authorList>
    </citation>
    <scope>IDENTIFICATION</scope>
</reference>
<dbReference type="FunFam" id="2.60.40.60:FF:000024">
    <property type="entry name" value="FAT atypical cadherin 3"/>
    <property type="match status" value="1"/>
</dbReference>
<dbReference type="OMA" id="YSSLYYE"/>
<proteinExistence type="predicted"/>
<evidence type="ECO:0000256" key="9">
    <source>
        <dbReference type="ARBA" id="ARBA00022989"/>
    </source>
</evidence>
<dbReference type="InterPro" id="IPR001791">
    <property type="entry name" value="Laminin_G"/>
</dbReference>
<keyword evidence="11 14" id="KW-1015">Disulfide bond</keyword>
<dbReference type="Ensembl" id="ENSCINT00000006009.3">
    <property type="protein sequence ID" value="ENSCINP00000006010.3"/>
    <property type="gene ID" value="ENSCING00000002930.3"/>
</dbReference>
<dbReference type="SMART" id="SM00112">
    <property type="entry name" value="CA"/>
    <property type="match status" value="31"/>
</dbReference>
<evidence type="ECO:0000256" key="14">
    <source>
        <dbReference type="PROSITE-ProRule" id="PRU00076"/>
    </source>
</evidence>
<dbReference type="InParanoid" id="F6R8M3"/>
<feature type="domain" description="Cadherin" evidence="17">
    <location>
        <begin position="2689"/>
        <end position="2764"/>
    </location>
</feature>
<dbReference type="FunFam" id="2.60.40.60:FF:000479">
    <property type="entry name" value="Uncharacterized protein"/>
    <property type="match status" value="3"/>
</dbReference>
<dbReference type="InterPro" id="IPR015919">
    <property type="entry name" value="Cadherin-like_sf"/>
</dbReference>
<dbReference type="CDD" id="cd11304">
    <property type="entry name" value="Cadherin_repeat"/>
    <property type="match status" value="31"/>
</dbReference>
<feature type="disulfide bond" evidence="14">
    <location>
        <begin position="4073"/>
        <end position="4082"/>
    </location>
</feature>
<feature type="domain" description="Laminin G" evidence="15">
    <location>
        <begin position="3806"/>
        <end position="4002"/>
    </location>
</feature>
<keyword evidence="19" id="KW-1185">Reference proteome</keyword>
<dbReference type="PROSITE" id="PS01186">
    <property type="entry name" value="EGF_2"/>
    <property type="match status" value="2"/>
</dbReference>
<feature type="domain" description="Cadherin" evidence="17">
    <location>
        <begin position="3409"/>
        <end position="3505"/>
    </location>
</feature>
<comment type="caution">
    <text evidence="14">Lacks conserved residue(s) required for the propagation of feature annotation.</text>
</comment>
<keyword evidence="12" id="KW-0325">Glycoprotein</keyword>
<dbReference type="SUPFAM" id="SSF49899">
    <property type="entry name" value="Concanavalin A-like lectins/glucanases"/>
    <property type="match status" value="1"/>
</dbReference>
<dbReference type="HOGENOM" id="CLU_000042_2_0_1"/>
<dbReference type="FunFam" id="2.60.40.60:FF:000026">
    <property type="entry name" value="FAT atypical cadherin 1"/>
    <property type="match status" value="1"/>
</dbReference>
<keyword evidence="10" id="KW-0472">Membrane</keyword>
<evidence type="ECO:0000256" key="10">
    <source>
        <dbReference type="ARBA" id="ARBA00023136"/>
    </source>
</evidence>
<dbReference type="FunFam" id="2.60.40.60:FF:000005">
    <property type="entry name" value="Protocadherin 9"/>
    <property type="match status" value="1"/>
</dbReference>
<evidence type="ECO:0000256" key="4">
    <source>
        <dbReference type="ARBA" id="ARBA00022692"/>
    </source>
</evidence>
<feature type="domain" description="Cadherin" evidence="17">
    <location>
        <begin position="653"/>
        <end position="749"/>
    </location>
</feature>
<dbReference type="Proteomes" id="UP000008144">
    <property type="component" value="Chromosome 14"/>
</dbReference>
<accession>F6R8M3</accession>
<feature type="domain" description="Cadherin" evidence="17">
    <location>
        <begin position="3285"/>
        <end position="3388"/>
    </location>
</feature>
<evidence type="ECO:0000259" key="17">
    <source>
        <dbReference type="PROSITE" id="PS50268"/>
    </source>
</evidence>
<evidence type="ECO:0000256" key="12">
    <source>
        <dbReference type="ARBA" id="ARBA00023180"/>
    </source>
</evidence>
<dbReference type="PROSITE" id="PS00022">
    <property type="entry name" value="EGF_1"/>
    <property type="match status" value="3"/>
</dbReference>
<dbReference type="FunFam" id="2.60.40.60:FF:000032">
    <property type="entry name" value="FAT atypical cadherin 1"/>
    <property type="match status" value="1"/>
</dbReference>
<dbReference type="Gene3D" id="2.60.40.60">
    <property type="entry name" value="Cadherins"/>
    <property type="match status" value="33"/>
</dbReference>
<evidence type="ECO:0000259" key="16">
    <source>
        <dbReference type="PROSITE" id="PS50026"/>
    </source>
</evidence>
<keyword evidence="6" id="KW-0677">Repeat</keyword>
<dbReference type="GO" id="GO:0005509">
    <property type="term" value="F:calcium ion binding"/>
    <property type="evidence" value="ECO:0007669"/>
    <property type="project" value="UniProtKB-UniRule"/>
</dbReference>
<dbReference type="FunFam" id="2.60.40.60:FF:000275">
    <property type="entry name" value="Si:dkey-30k22.7"/>
    <property type="match status" value="1"/>
</dbReference>
<feature type="domain" description="Cadherin" evidence="17">
    <location>
        <begin position="2140"/>
        <end position="2241"/>
    </location>
</feature>
<evidence type="ECO:0000256" key="6">
    <source>
        <dbReference type="ARBA" id="ARBA00022737"/>
    </source>
</evidence>
<dbReference type="Gene3D" id="2.60.120.200">
    <property type="match status" value="1"/>
</dbReference>
<reference evidence="18" key="2">
    <citation type="journal article" date="2008" name="Genome Biol.">
        <title>Improved genome assembly and evidence-based global gene model set for the chordate Ciona intestinalis: new insight into intron and operon populations.</title>
        <authorList>
            <person name="Satou Y."/>
            <person name="Mineta K."/>
            <person name="Ogasawara M."/>
            <person name="Sasakura Y."/>
            <person name="Shoguchi E."/>
            <person name="Ueno K."/>
            <person name="Yamada L."/>
            <person name="Matsumoto J."/>
            <person name="Wasserscheid J."/>
            <person name="Dewar K."/>
            <person name="Wiley G.B."/>
            <person name="Macmil S.L."/>
            <person name="Roe B.A."/>
            <person name="Zeller R.W."/>
            <person name="Hastings K.E."/>
            <person name="Lemaire P."/>
            <person name="Lindquist E."/>
            <person name="Endo T."/>
            <person name="Hotta K."/>
            <person name="Inaba K."/>
        </authorList>
    </citation>
    <scope>NUCLEOTIDE SEQUENCE [LARGE SCALE GENOMIC DNA]</scope>
    <source>
        <strain evidence="18">wild type</strain>
    </source>
</reference>
<keyword evidence="2" id="KW-1003">Cell membrane</keyword>
<feature type="domain" description="Cadherin" evidence="17">
    <location>
        <begin position="1518"/>
        <end position="1607"/>
    </location>
</feature>
<dbReference type="FunFam" id="2.60.40.60:FF:000084">
    <property type="entry name" value="FAT atypical cadherin 3"/>
    <property type="match status" value="1"/>
</dbReference>
<dbReference type="SMART" id="SM00181">
    <property type="entry name" value="EGF"/>
    <property type="match status" value="4"/>
</dbReference>
<evidence type="ECO:0000256" key="7">
    <source>
        <dbReference type="ARBA" id="ARBA00022837"/>
    </source>
</evidence>
<dbReference type="GO" id="GO:0005886">
    <property type="term" value="C:plasma membrane"/>
    <property type="evidence" value="ECO:0000318"/>
    <property type="project" value="GO_Central"/>
</dbReference>
<feature type="domain" description="Cadherin" evidence="17">
    <location>
        <begin position="1707"/>
        <end position="1826"/>
    </location>
</feature>
<dbReference type="InterPro" id="IPR002126">
    <property type="entry name" value="Cadherin-like_dom"/>
</dbReference>
<dbReference type="FunFam" id="2.60.40.60:FF:000020">
    <property type="entry name" value="Dachsous cadherin-related 1b"/>
    <property type="match status" value="6"/>
</dbReference>
<evidence type="ECO:0000256" key="5">
    <source>
        <dbReference type="ARBA" id="ARBA00022729"/>
    </source>
</evidence>
<feature type="domain" description="Cadherin" evidence="17">
    <location>
        <begin position="2452"/>
        <end position="2556"/>
    </location>
</feature>
<dbReference type="STRING" id="7719.ENSCINP00000006010"/>
<evidence type="ECO:0000256" key="8">
    <source>
        <dbReference type="ARBA" id="ARBA00022889"/>
    </source>
</evidence>
<evidence type="ECO:0000256" key="3">
    <source>
        <dbReference type="ARBA" id="ARBA00022536"/>
    </source>
</evidence>
<keyword evidence="5" id="KW-0732">Signal</keyword>
<feature type="domain" description="Cadherin" evidence="17">
    <location>
        <begin position="1927"/>
        <end position="2033"/>
    </location>
</feature>
<feature type="domain" description="Cadherin" evidence="17">
    <location>
        <begin position="3180"/>
        <end position="3284"/>
    </location>
</feature>
<feature type="domain" description="Cadherin" evidence="17">
    <location>
        <begin position="2034"/>
        <end position="2138"/>
    </location>
</feature>
<dbReference type="GO" id="GO:0005912">
    <property type="term" value="C:adherens junction"/>
    <property type="evidence" value="ECO:0000318"/>
    <property type="project" value="GO_Central"/>
</dbReference>
<feature type="domain" description="Cadherin" evidence="17">
    <location>
        <begin position="198"/>
        <end position="290"/>
    </location>
</feature>
<feature type="domain" description="Cadherin" evidence="17">
    <location>
        <begin position="1073"/>
        <end position="1177"/>
    </location>
</feature>
<evidence type="ECO:0000256" key="1">
    <source>
        <dbReference type="ARBA" id="ARBA00004251"/>
    </source>
</evidence>
<dbReference type="Pfam" id="PF00028">
    <property type="entry name" value="Cadherin"/>
    <property type="match status" value="24"/>
</dbReference>
<evidence type="ECO:0000259" key="15">
    <source>
        <dbReference type="PROSITE" id="PS50025"/>
    </source>
</evidence>
<sequence>VRYSIVGGGNTFEVRPRVSGNFIFIDLRSRTLRKDRDVQVRAMSADQRSETQCTIHVHIVDVNDFQPLFPQPYHVSIGEDTPIGATITVVTATDSDRDPENTRFYYSLKHNTGNFAIHPTTGRVTLTGEISRKAQRQHSMQITAIDRKAALSGTANPTETTLTVDVRSVNAHAPKILVTQLQTLENPAAFTGNQFNKVTCATLTITDPDSDNHGEIAFTRIVKGDPDGLIEIEPGNEPNEKRLVFSKRPPPINAVMNLTVEVSDNGTPPRSSRVGVQIQLYDRDSFVPKFTEPSFRMRVSEASPRHTQVGFVNVTGESNAVRFSIISGNGRRSFEINPHTGLITTQRHLDRNAKAIYTLTVAATNVSLVLGDALNTTTVVIEIEDANDHDPLFTDSTYKVVIPESLPAGSFVIQVHAEDRDAGNNGSILYTLVGNPSEFKIDPINGTILTTKKLDYDLMRSSYKLRVRATDSGTPFTRKSECFVKVTVSNVNDNAPMFVESECLTTLPQSSNPGSPLAQLNPVDIDHNPFTCSLLSGNRDLFEVEELNCLLKLRSRVDQEALGSLFVLQIVATDEKFQSDPVFVNVTISSSEKLDNKCIKSGRVQDYEESLNQHLLNPGRDVRVTSNVNRTSQIPNKYRPQIRPEGKWSNVLIPEDKPIGTVVTKVQAVDRDNGFNGKLWYTITSGNGDSCFNINTQTGVISIVKLLDRERTSRYNLTVSVSDMGSPTKTAFTKITIIVADVNDNPPVFGQTRFKFSLHENVTVGFVIQQNIWASDLDEGRNANISYSLSSAVGGNKFAINKTTGFIKVMESLDREDVSEYKLTVIAKDAGEHPLSSSASVLIHVADVNDNPPRFHQDVFRIKVTEDLPVGTVVFRLQSYDPDMPEHSEVRYSLTAGMSDHQRRGEPKFNVDPRTGYIRISAKLDYRVKTRYNITARARDRVYRVATCYIEVEILPVNRNLHAPYFNLPEDKFEVLESAEIGKTVGIASAVDDDIGEPENSIGYSIVDGTGLGIFAIDENTGIITTSRQLDRETERFYWLTIKATDRGAIPLSGTMFVLVEVGNINDNAPIATQPIFFASIRENSPLGSQVVQVHAVDLDGDHDTIQYRMSVNNTYFKINTSTGIITTKKRKLDRERISAQDMRFEVLISDGGEPPLSSFAKVVVELIDENDNPPKFRNIESLLQIPARNRTRMPVEVARVVAYDKDEGRNAKIKYKINGNSRFKINPNNGVITTQQGFKEGTRSVIKVVATDNGNPARHSKHKRVDIHWTEIAPNSVADVLIFETVERQFRGSQEQTKLVTLVKATDEDSDEIRFMIMAGDDDRMFHLNSQDGSLVTAGYPDAEIQNFYNLTIWASDGYNNDVANIVVRIGDLNDHRPVFDQAVYEHTISENTTVGTMVFQVTATDGDIEPRQNGNLIYRIWSSVHSTSQDKFRITSDYGVIYTQGELDREVQREHIFIIEVDDQGSPFSLQGYCRVVITIGDINEHAPRFTASSYSGIITVGAADQTTGAVDMKSSSVVTVRASDQDTGMNAKIEYSIVEGNDDGLWRIDPSSGEIFPTETLTAHENIQPMVLTVQASDSATTPLSSTVEVTIQVRHDDSAPPKFEADEITANLDENLPSGSYVTTVKASAPFGVTYMISMVNDDEPVFSINAHSGVISLVGALDRETTSSYIFNVTAVTTEGTTSTTTINVNINDINDNRPEFEKLRYSGSVSESSGSAASSSIDGISGPLIVRALDKDIGDNGRVRYSIAEASDEIHERFSVDQYTGAVRTKAGANLFDYSIVQHYSFEVKASDIGSPTLRSSRNAEVTVNIIRTGISSPKFSKSHYSSNLYLPTCNGVVISQEISASYSDPFNQNNVTYSITGGNVGNAFSIDLTTGAVTVSDSSDMQNQYALRLQASDGIRSTVTVLTVMLHNLESQLSFSKEIYEAEVMESSTEIEPVVVVTVAGLELEDNIRFTILNPTPHFKIGITSGIIETTGVPVDRESNLAYEILVEAVDVNMPQNGGQVRRGRCIVNVTINDCNDNNPLFVGLPYYSTVQVDALPHTFVKQVHAIDADTGLNGQVTYTLSGSYSELFTIDPVTGNITVSLTPAGVLGSNNANFNITLTATDMGTPKRSGTSNLRISLVNRATPVFTMPFYDEIMVPEDAKLHTVVTSDVLASSPDGSDVYYTIESGDPLQLFDIDFIGGTITTMGSLDFEKRNHYQLRVRARDAASRAYADVEVTLRVTDINDNDPIFTENVYSHTLPEYTRVGTQVAKVEATDADSGAFGSLSYTILPGSEDVGSLFLIDLETGVIWTASNLDAETKSEMEFVVRASDGGSPARYCDVTVRVIVNDVNDNPPIFDQSVYEFFISSEAKAQSFVGKVLASDPDVSDKNKIRYSLRQTSDGMLEIDQPTGIITLASTNAFKDIAKVYANVSATDGLFTTTVDIMVQINTQDTSPNALLFDQPAYNFTIEENQAAGSIVGTIGAQSTSTASFSMESENFNSDLFTIHPNSGVITTTQSIDRETIAVGHNVALVQFYITVTDEIGQINRTLVSVKITDVNDNPPVFLQSSYGAVLVVTEAELYSKVLQVSTNDYDYGVNGSVRYSIVEDLNTAKELLTLDMDTGELTLRQNPQRLRNRQVLSFFIRATDGGSVEKLRSLTSVSIYLTSHPESVPIFTQDVYEATIAENQVSSNVSFIGYFLEPPNITTELYPEADMFSVDSVSGQISLLNPVDREHKSSYEVTVLAFVKTTPELVASAKVQIRITDVNDYSPTFMSSNYEVSITEGLPAGQNVVQVHAVDKDNGEFGKFTYSIKSSPTNNNTDFFSIDPKTGLIQSLLPLDREIKPFYTLTVQAIDLAGNNDTTSVNINVVDINDSPPEFSGNRYTITISESVDVGYLTRKFLRISDNDTSLSTNIQVYITVGNSDGKFAVVTKNIFQVVKSLDREDKDHYELTILATDGLYTDTTVVHVTIGDINDNAPDCSQLEYRGFVREDAATQTLILNILSTDADIGEAGRVSYQLTGTGSDQFNLDPRTAGELRTARALDREITSEYSLTAISIDGGDKQCISKVHITVEDINDNPPIFVSTSLRHSTRENTPTNSSLHRVVAFDPDQGLNGSVTYQLRDNMNNQFSIESKTGVLVLNKPLDRETVPSYQIEIIAIDDGTMRMSTTDILHLQILDVNDNPPIFDLNQYNTEFREDASVGLVVLQVSAHSIDSGANAKLRYSITHGNEHGKFVINQDSGEIRLIATVDYESDQSYVLTISAADRSSNPLSSECTVRIAIIDVNDNAPVFTATSYEIEISEDAEIGRTVTTVSATDKDSGAAGNITYTLGSNTSPFKIHPVTGAVTITEPGIDYETKQSFSIQIFATDHGLPAQSAETTLVVTVTDVNDNQPTFNATNCTVFAHESSSNSVVHGVVSLNATDADGVNNGQPFRYRIMPGASSDLFYLDDQNVLKSRQPLRLNDASQNLNSQRLVHQLSLEVKDSGSPAPLTSAPLLLNIIVLKESQYAPQMTSHYIHVSVFGDEFCGGQITQSLHATDRDLFDEDRLRFSLATPDDFERFLIYPTSGAIISESPLQTGTHDISVRVSDGSRFNVAAIPVKVTEITQLALENSVSISFVGIQDKEQYLALFHSLFIDQLSVSVLPNGFNRERDLIVISLQSIEDRVELLFSVKRPPPDTFSRSFYQSKRLKSSLETNRELIEEKLRVEVFSIEGTSCSNIQCTQGKKAKCRQVPSLIPYSKTNPSDPVSSISWSLVTPKFTRQSECICPPGTVSPTCEPACSDTRNPCSDGLFCTPDLTEPNKYRCSNPILLPSVMSFNGKSSANYKLSRNMRHTPFRVNLRIRTFQSNATLLYATGNQDFAHLQTFNGLIKFSFDCGSGPQFIVRDAVKINDGHWHDINVQSVSQQNSPCGFQITVDQIYTSRLLASTGRPNLDLTDVTLGEFPGQARSKRNKRSREQENNIRSGFRGCLEDVEVNEVDFINLPPNSKTSGITLISLEDVENSLYFNCMERVVTMGACMKNPCLNGGSCFPAADGHHRCDCLSNFVGDRCEVLNPCGGEPCLNNGRCLATGREASSCRCKPGFSGHFCEVFAGCKSKKCQNDGSCVMDSRSHASCSCMRGWSGKHCEKNVNECLTPLGLKTCGKLEHCFDYPGGFACNC</sequence>
<evidence type="ECO:0000313" key="18">
    <source>
        <dbReference type="Ensembl" id="ENSCINP00000006010.3"/>
    </source>
</evidence>
<feature type="domain" description="Cadherin" evidence="17">
    <location>
        <begin position="2765"/>
        <end position="2870"/>
    </location>
</feature>
<dbReference type="PRINTS" id="PR00205">
    <property type="entry name" value="CADHERIN"/>
</dbReference>
<feature type="disulfide bond" evidence="14">
    <location>
        <begin position="4111"/>
        <end position="4120"/>
    </location>
</feature>
<dbReference type="PROSITE" id="PS50026">
    <property type="entry name" value="EGF_3"/>
    <property type="match status" value="3"/>
</dbReference>
<dbReference type="SUPFAM" id="SSF49313">
    <property type="entry name" value="Cadherin-like"/>
    <property type="match status" value="33"/>
</dbReference>
<feature type="domain" description="Cadherin" evidence="17">
    <location>
        <begin position="1301"/>
        <end position="1381"/>
    </location>
</feature>
<protein>
    <submittedName>
        <fullName evidence="18">Uncharacterized protein</fullName>
    </submittedName>
</protein>
<feature type="domain" description="Cadherin" evidence="17">
    <location>
        <begin position="1"/>
        <end position="69"/>
    </location>
</feature>
<feature type="domain" description="Cadherin" evidence="17">
    <location>
        <begin position="2242"/>
        <end position="2348"/>
    </location>
</feature>
<feature type="domain" description="EGF-like" evidence="16">
    <location>
        <begin position="4046"/>
        <end position="4083"/>
    </location>
</feature>
<dbReference type="PANTHER" id="PTHR24026">
    <property type="entry name" value="FAT ATYPICAL CADHERIN-RELATED"/>
    <property type="match status" value="1"/>
</dbReference>
<keyword evidence="7 13" id="KW-0106">Calcium</keyword>
<dbReference type="FunFam" id="2.60.40.60:FF:000080">
    <property type="entry name" value="FAT atypical cadherin 1"/>
    <property type="match status" value="1"/>
</dbReference>
<dbReference type="FunFam" id="2.60.40.60:FF:000039">
    <property type="entry name" value="FAT atypical cadherin 3"/>
    <property type="match status" value="1"/>
</dbReference>
<dbReference type="FunFam" id="2.60.40.60:FF:000051">
    <property type="entry name" value="FAT atypical cadherin 1"/>
    <property type="match status" value="1"/>
</dbReference>
<feature type="domain" description="Cadherin" evidence="17">
    <location>
        <begin position="3076"/>
        <end position="3179"/>
    </location>
</feature>
<dbReference type="GO" id="GO:0044331">
    <property type="term" value="P:cell-cell adhesion mediated by cadherin"/>
    <property type="evidence" value="ECO:0000318"/>
    <property type="project" value="GO_Central"/>
</dbReference>
<evidence type="ECO:0000313" key="19">
    <source>
        <dbReference type="Proteomes" id="UP000008144"/>
    </source>
</evidence>
<dbReference type="InterPro" id="IPR018097">
    <property type="entry name" value="EGF_Ca-bd_CS"/>
</dbReference>